<keyword evidence="3" id="KW-1003">Cell membrane</keyword>
<feature type="transmembrane region" description="Helical" evidence="7">
    <location>
        <begin position="126"/>
        <end position="151"/>
    </location>
</feature>
<dbReference type="Gene3D" id="1.20.1250.20">
    <property type="entry name" value="MFS general substrate transporter like domains"/>
    <property type="match status" value="1"/>
</dbReference>
<dbReference type="InterPro" id="IPR036259">
    <property type="entry name" value="MFS_trans_sf"/>
</dbReference>
<protein>
    <submittedName>
        <fullName evidence="9">MFS transporter</fullName>
    </submittedName>
</protein>
<evidence type="ECO:0000256" key="5">
    <source>
        <dbReference type="ARBA" id="ARBA00022989"/>
    </source>
</evidence>
<dbReference type="EMBL" id="JBHTGQ010000008">
    <property type="protein sequence ID" value="MFC7748974.1"/>
    <property type="molecule type" value="Genomic_DNA"/>
</dbReference>
<keyword evidence="10" id="KW-1185">Reference proteome</keyword>
<evidence type="ECO:0000313" key="10">
    <source>
        <dbReference type="Proteomes" id="UP001596528"/>
    </source>
</evidence>
<dbReference type="PANTHER" id="PTHR43124:SF3">
    <property type="entry name" value="CHLORAMPHENICOL EFFLUX PUMP RV0191"/>
    <property type="match status" value="1"/>
</dbReference>
<dbReference type="PROSITE" id="PS00216">
    <property type="entry name" value="SUGAR_TRANSPORT_1"/>
    <property type="match status" value="1"/>
</dbReference>
<reference evidence="10" key="1">
    <citation type="journal article" date="2019" name="Int. J. Syst. Evol. Microbiol.">
        <title>The Global Catalogue of Microorganisms (GCM) 10K type strain sequencing project: providing services to taxonomists for standard genome sequencing and annotation.</title>
        <authorList>
            <consortium name="The Broad Institute Genomics Platform"/>
            <consortium name="The Broad Institute Genome Sequencing Center for Infectious Disease"/>
            <person name="Wu L."/>
            <person name="Ma J."/>
        </authorList>
    </citation>
    <scope>NUCLEOTIDE SEQUENCE [LARGE SCALE GENOMIC DNA]</scope>
    <source>
        <strain evidence="10">JCM 18657</strain>
    </source>
</reference>
<comment type="caution">
    <text evidence="9">The sequence shown here is derived from an EMBL/GenBank/DDBJ whole genome shotgun (WGS) entry which is preliminary data.</text>
</comment>
<sequence length="181" mass="18988">MHHEIMSRIGVITVYSIMAILFTPVAGYLSDRLGRKVVIIPSLIVAGIGGAVCGAGAFLTNNAYAVILAGRMLQGIGAAGAMPIVLPLVGDMFRSEEEVSSGLGLIETANTFGKVLSPIAGSALAAIAWFIPFWTVPALCLISVVLVIAWVKKPKPKQNEEPPLPLPLAWPSKASWAASRA</sequence>
<evidence type="ECO:0000256" key="7">
    <source>
        <dbReference type="SAM" id="Phobius"/>
    </source>
</evidence>
<feature type="transmembrane region" description="Helical" evidence="7">
    <location>
        <begin position="12"/>
        <end position="30"/>
    </location>
</feature>
<keyword evidence="6 7" id="KW-0472">Membrane</keyword>
<dbReference type="InterPro" id="IPR011701">
    <property type="entry name" value="MFS"/>
</dbReference>
<organism evidence="9 10">
    <name type="scientific">Paenibacillus thermoaerophilus</name>
    <dbReference type="NCBI Taxonomy" id="1215385"/>
    <lineage>
        <taxon>Bacteria</taxon>
        <taxon>Bacillati</taxon>
        <taxon>Bacillota</taxon>
        <taxon>Bacilli</taxon>
        <taxon>Bacillales</taxon>
        <taxon>Paenibacillaceae</taxon>
        <taxon>Paenibacillus</taxon>
    </lineage>
</organism>
<dbReference type="Proteomes" id="UP001596528">
    <property type="component" value="Unassembled WGS sequence"/>
</dbReference>
<evidence type="ECO:0000256" key="4">
    <source>
        <dbReference type="ARBA" id="ARBA00022692"/>
    </source>
</evidence>
<evidence type="ECO:0000256" key="3">
    <source>
        <dbReference type="ARBA" id="ARBA00022475"/>
    </source>
</evidence>
<evidence type="ECO:0000256" key="6">
    <source>
        <dbReference type="ARBA" id="ARBA00023136"/>
    </source>
</evidence>
<gene>
    <name evidence="9" type="ORF">ACFQWB_03310</name>
</gene>
<dbReference type="InterPro" id="IPR005829">
    <property type="entry name" value="Sugar_transporter_CS"/>
</dbReference>
<dbReference type="InterPro" id="IPR050189">
    <property type="entry name" value="MFS_Efflux_Transporters"/>
</dbReference>
<feature type="domain" description="Major facilitator superfamily (MFS) profile" evidence="8">
    <location>
        <begin position="1"/>
        <end position="181"/>
    </location>
</feature>
<evidence type="ECO:0000256" key="1">
    <source>
        <dbReference type="ARBA" id="ARBA00004651"/>
    </source>
</evidence>
<keyword evidence="4 7" id="KW-0812">Transmembrane</keyword>
<name>A0ABW2V2B1_9BACL</name>
<evidence type="ECO:0000259" key="8">
    <source>
        <dbReference type="PROSITE" id="PS50850"/>
    </source>
</evidence>
<comment type="subcellular location">
    <subcellularLocation>
        <location evidence="1">Cell membrane</location>
        <topology evidence="1">Multi-pass membrane protein</topology>
    </subcellularLocation>
</comment>
<dbReference type="Pfam" id="PF07690">
    <property type="entry name" value="MFS_1"/>
    <property type="match status" value="1"/>
</dbReference>
<dbReference type="InterPro" id="IPR020846">
    <property type="entry name" value="MFS_dom"/>
</dbReference>
<evidence type="ECO:0000313" key="9">
    <source>
        <dbReference type="EMBL" id="MFC7748974.1"/>
    </source>
</evidence>
<feature type="transmembrane region" description="Helical" evidence="7">
    <location>
        <begin position="72"/>
        <end position="90"/>
    </location>
</feature>
<evidence type="ECO:0000256" key="2">
    <source>
        <dbReference type="ARBA" id="ARBA00022448"/>
    </source>
</evidence>
<feature type="transmembrane region" description="Helical" evidence="7">
    <location>
        <begin position="36"/>
        <end position="60"/>
    </location>
</feature>
<keyword evidence="2" id="KW-0813">Transport</keyword>
<dbReference type="PANTHER" id="PTHR43124">
    <property type="entry name" value="PURINE EFFLUX PUMP PBUE"/>
    <property type="match status" value="1"/>
</dbReference>
<proteinExistence type="predicted"/>
<dbReference type="PROSITE" id="PS50850">
    <property type="entry name" value="MFS"/>
    <property type="match status" value="1"/>
</dbReference>
<accession>A0ABW2V2B1</accession>
<keyword evidence="5 7" id="KW-1133">Transmembrane helix</keyword>
<dbReference type="SUPFAM" id="SSF103473">
    <property type="entry name" value="MFS general substrate transporter"/>
    <property type="match status" value="1"/>
</dbReference>